<evidence type="ECO:0000256" key="1">
    <source>
        <dbReference type="SAM" id="MobiDB-lite"/>
    </source>
</evidence>
<dbReference type="EMBL" id="JAIWYP010000012">
    <property type="protein sequence ID" value="KAH3727635.1"/>
    <property type="molecule type" value="Genomic_DNA"/>
</dbReference>
<feature type="transmembrane region" description="Helical" evidence="2">
    <location>
        <begin position="420"/>
        <end position="437"/>
    </location>
</feature>
<proteinExistence type="predicted"/>
<keyword evidence="4" id="KW-1185">Reference proteome</keyword>
<sequence>MGNASGKENQLEQLDPLTDLKNSKERSQDMQQATGQKMGAKNIEDDINAELELADAGITDDLKSGINNNRDNADEALCKDELLIKPDESYEIGKATNVAVDVVDAGKDDVDVASTYSLFMAKKDFRYYFQHPYSRLVIAYLVVFCNFLIYAEDPVAHSRKECLIPMIGNDVAFICTRYPPNAWSLLKVAFWLVGLIVGLFLGKLFVHGFLFNRLLRLRMFRDSQGSWMVMFLISLITIFIMSCVYNLFLMIGGDSTSDWRISDLMGVSNAIFMKVSACGTWCGDFFTAWMVTDIMLQEKLYPGWAQPVRRWWRHRFNRIILFWLVVSSTSFAVVFAIATDYINWDQLNRDFMATNELSRSFLASFILVMDLLIVMQDWDFPHFVSALDIKLPGVNTAHIRFSIPKCLKRETWDIHITGKWFNYGILFMVMLLDLNMWKNQIFYNPYDYGQYVNNDGRIYTVQDEYSLEKFNASQITYEFRSTEINPNTNRTFISDDTHMNTKYLNYALGAKAMAFIPSIIAFIVFGVLIWYFGREKPTEEKPYAGRLKKRPKRRFSDRLKFQMPWRKREEERQKIHAVPKLLYFRRKGAKHVEEEKQIPIEAFIDKMEVTNDQNVVTVTELP</sequence>
<dbReference type="AlphaFoldDB" id="A0A9D4CLL8"/>
<keyword evidence="2" id="KW-1133">Transmembrane helix</keyword>
<feature type="region of interest" description="Disordered" evidence="1">
    <location>
        <begin position="1"/>
        <end position="41"/>
    </location>
</feature>
<feature type="compositionally biased region" description="Polar residues" evidence="1">
    <location>
        <begin position="1"/>
        <end position="12"/>
    </location>
</feature>
<dbReference type="PANTHER" id="PTHR31226">
    <property type="entry name" value="TRANSMEMBRANE PROTEIN 117"/>
    <property type="match status" value="1"/>
</dbReference>
<feature type="transmembrane region" description="Helical" evidence="2">
    <location>
        <begin position="357"/>
        <end position="375"/>
    </location>
</feature>
<dbReference type="Pfam" id="PF15113">
    <property type="entry name" value="TMEM117"/>
    <property type="match status" value="1"/>
</dbReference>
<feature type="transmembrane region" description="Helical" evidence="2">
    <location>
        <begin position="271"/>
        <end position="291"/>
    </location>
</feature>
<feature type="transmembrane region" description="Helical" evidence="2">
    <location>
        <begin position="188"/>
        <end position="206"/>
    </location>
</feature>
<protein>
    <recommendedName>
        <fullName evidence="5">Transmembrane protein 117</fullName>
    </recommendedName>
</protein>
<feature type="transmembrane region" description="Helical" evidence="2">
    <location>
        <begin position="133"/>
        <end position="151"/>
    </location>
</feature>
<evidence type="ECO:0008006" key="5">
    <source>
        <dbReference type="Google" id="ProtNLM"/>
    </source>
</evidence>
<feature type="transmembrane region" description="Helical" evidence="2">
    <location>
        <begin position="319"/>
        <end position="337"/>
    </location>
</feature>
<evidence type="ECO:0000313" key="4">
    <source>
        <dbReference type="Proteomes" id="UP000828390"/>
    </source>
</evidence>
<feature type="transmembrane region" description="Helical" evidence="2">
    <location>
        <begin position="227"/>
        <end position="251"/>
    </location>
</feature>
<evidence type="ECO:0000313" key="3">
    <source>
        <dbReference type="EMBL" id="KAH3727635.1"/>
    </source>
</evidence>
<dbReference type="PANTHER" id="PTHR31226:SF1">
    <property type="entry name" value="TRANSMEMBRANE PROTEIN 117"/>
    <property type="match status" value="1"/>
</dbReference>
<organism evidence="3 4">
    <name type="scientific">Dreissena polymorpha</name>
    <name type="common">Zebra mussel</name>
    <name type="synonym">Mytilus polymorpha</name>
    <dbReference type="NCBI Taxonomy" id="45954"/>
    <lineage>
        <taxon>Eukaryota</taxon>
        <taxon>Metazoa</taxon>
        <taxon>Spiralia</taxon>
        <taxon>Lophotrochozoa</taxon>
        <taxon>Mollusca</taxon>
        <taxon>Bivalvia</taxon>
        <taxon>Autobranchia</taxon>
        <taxon>Heteroconchia</taxon>
        <taxon>Euheterodonta</taxon>
        <taxon>Imparidentia</taxon>
        <taxon>Neoheterodontei</taxon>
        <taxon>Myida</taxon>
        <taxon>Dreissenoidea</taxon>
        <taxon>Dreissenidae</taxon>
        <taxon>Dreissena</taxon>
    </lineage>
</organism>
<dbReference type="InterPro" id="IPR029370">
    <property type="entry name" value="TMEM117"/>
</dbReference>
<keyword evidence="2" id="KW-0812">Transmembrane</keyword>
<accession>A0A9D4CLL8</accession>
<gene>
    <name evidence="3" type="ORF">DPMN_053574</name>
</gene>
<dbReference type="Proteomes" id="UP000828390">
    <property type="component" value="Unassembled WGS sequence"/>
</dbReference>
<evidence type="ECO:0000256" key="2">
    <source>
        <dbReference type="SAM" id="Phobius"/>
    </source>
</evidence>
<keyword evidence="2" id="KW-0472">Membrane</keyword>
<dbReference type="OrthoDB" id="419441at2759"/>
<dbReference type="GO" id="GO:0070059">
    <property type="term" value="P:intrinsic apoptotic signaling pathway in response to endoplasmic reticulum stress"/>
    <property type="evidence" value="ECO:0007669"/>
    <property type="project" value="TreeGrafter"/>
</dbReference>
<reference evidence="3" key="2">
    <citation type="submission" date="2020-11" db="EMBL/GenBank/DDBJ databases">
        <authorList>
            <person name="McCartney M.A."/>
            <person name="Auch B."/>
            <person name="Kono T."/>
            <person name="Mallez S."/>
            <person name="Becker A."/>
            <person name="Gohl D.M."/>
            <person name="Silverstein K.A.T."/>
            <person name="Koren S."/>
            <person name="Bechman K.B."/>
            <person name="Herman A."/>
            <person name="Abrahante J.E."/>
            <person name="Garbe J."/>
        </authorList>
    </citation>
    <scope>NUCLEOTIDE SEQUENCE</scope>
    <source>
        <strain evidence="3">Duluth1</strain>
        <tissue evidence="3">Whole animal</tissue>
    </source>
</reference>
<reference evidence="3" key="1">
    <citation type="journal article" date="2019" name="bioRxiv">
        <title>The Genome of the Zebra Mussel, Dreissena polymorpha: A Resource for Invasive Species Research.</title>
        <authorList>
            <person name="McCartney M.A."/>
            <person name="Auch B."/>
            <person name="Kono T."/>
            <person name="Mallez S."/>
            <person name="Zhang Y."/>
            <person name="Obille A."/>
            <person name="Becker A."/>
            <person name="Abrahante J.E."/>
            <person name="Garbe J."/>
            <person name="Badalamenti J.P."/>
            <person name="Herman A."/>
            <person name="Mangelson H."/>
            <person name="Liachko I."/>
            <person name="Sullivan S."/>
            <person name="Sone E.D."/>
            <person name="Koren S."/>
            <person name="Silverstein K.A.T."/>
            <person name="Beckman K.B."/>
            <person name="Gohl D.M."/>
        </authorList>
    </citation>
    <scope>NUCLEOTIDE SEQUENCE</scope>
    <source>
        <strain evidence="3">Duluth1</strain>
        <tissue evidence="3">Whole animal</tissue>
    </source>
</reference>
<feature type="transmembrane region" description="Helical" evidence="2">
    <location>
        <begin position="512"/>
        <end position="532"/>
    </location>
</feature>
<comment type="caution">
    <text evidence="3">The sequence shown here is derived from an EMBL/GenBank/DDBJ whole genome shotgun (WGS) entry which is preliminary data.</text>
</comment>
<name>A0A9D4CLL8_DREPO</name>